<dbReference type="Proteomes" id="UP001627408">
    <property type="component" value="Unassembled WGS sequence"/>
</dbReference>
<reference evidence="1 2" key="1">
    <citation type="submission" date="2024-08" db="EMBL/GenBank/DDBJ databases">
        <title>Tateyamaria sp. nov., isolated from marine algae.</title>
        <authorList>
            <person name="Choi B.J."/>
            <person name="Kim J.M."/>
            <person name="Lee J.K."/>
            <person name="Choi D.G."/>
            <person name="Bayburt H."/>
            <person name="Baek J.H."/>
            <person name="Han D.M."/>
            <person name="Jeon C.O."/>
        </authorList>
    </citation>
    <scope>NUCLEOTIDE SEQUENCE [LARGE SCALE GENOMIC DNA]</scope>
    <source>
        <strain evidence="1 2">KMU-156</strain>
    </source>
</reference>
<name>A0ABW8UXN2_9RHOB</name>
<accession>A0ABW8UXN2</accession>
<sequence>MARYPYAEIRDNLIAATCRPIDMLRCKLSFFGATKFDPKSDLWTRITLAQGAPLGDELSPETDDWWLPVLE</sequence>
<evidence type="ECO:0000313" key="2">
    <source>
        <dbReference type="Proteomes" id="UP001627408"/>
    </source>
</evidence>
<organism evidence="1 2">
    <name type="scientific">Tateyamaria armeniaca</name>
    <dbReference type="NCBI Taxonomy" id="2518930"/>
    <lineage>
        <taxon>Bacteria</taxon>
        <taxon>Pseudomonadati</taxon>
        <taxon>Pseudomonadota</taxon>
        <taxon>Alphaproteobacteria</taxon>
        <taxon>Rhodobacterales</taxon>
        <taxon>Roseobacteraceae</taxon>
        <taxon>Tateyamaria</taxon>
    </lineage>
</organism>
<evidence type="ECO:0000313" key="1">
    <source>
        <dbReference type="EMBL" id="MFL4470442.1"/>
    </source>
</evidence>
<keyword evidence="2" id="KW-1185">Reference proteome</keyword>
<gene>
    <name evidence="1" type="ORF">ACERZ8_11345</name>
</gene>
<dbReference type="RefSeq" id="WP_407592296.1">
    <property type="nucleotide sequence ID" value="NZ_JBHDIY010000002.1"/>
</dbReference>
<comment type="caution">
    <text evidence="1">The sequence shown here is derived from an EMBL/GenBank/DDBJ whole genome shotgun (WGS) entry which is preliminary data.</text>
</comment>
<proteinExistence type="predicted"/>
<protein>
    <submittedName>
        <fullName evidence="1">Uncharacterized protein</fullName>
    </submittedName>
</protein>
<dbReference type="EMBL" id="JBHDIY010000002">
    <property type="protein sequence ID" value="MFL4470442.1"/>
    <property type="molecule type" value="Genomic_DNA"/>
</dbReference>